<comment type="subcellular location">
    <subcellularLocation>
        <location evidence="1 9">Cell inner membrane</location>
        <topology evidence="1 9">Multi-pass membrane protein</topology>
    </subcellularLocation>
</comment>
<dbReference type="Proteomes" id="UP001342418">
    <property type="component" value="Chromosome"/>
</dbReference>
<keyword evidence="4 9" id="KW-0997">Cell inner membrane</keyword>
<evidence type="ECO:0000259" key="10">
    <source>
        <dbReference type="Pfam" id="PF04290"/>
    </source>
</evidence>
<reference evidence="11 12" key="1">
    <citation type="submission" date="2018-07" db="EMBL/GenBank/DDBJ databases">
        <title>Genome sequence of Nitratireductor thuwali#1536.</title>
        <authorList>
            <person name="Michoud G."/>
            <person name="Merlino G."/>
            <person name="Sefrji F.O."/>
            <person name="Daffonchio D."/>
        </authorList>
    </citation>
    <scope>NUCLEOTIDE SEQUENCE [LARGE SCALE GENOMIC DNA]</scope>
    <source>
        <strain evidence="12">Nit1536</strain>
    </source>
</reference>
<dbReference type="PANTHER" id="PTHR35011">
    <property type="entry name" value="2,3-DIKETO-L-GULONATE TRAP TRANSPORTER SMALL PERMEASE PROTEIN YIAM"/>
    <property type="match status" value="1"/>
</dbReference>
<feature type="transmembrane region" description="Helical" evidence="9">
    <location>
        <begin position="49"/>
        <end position="66"/>
    </location>
</feature>
<comment type="subunit">
    <text evidence="9">The complex comprises the extracytoplasmic solute receptor protein and the two transmembrane proteins.</text>
</comment>
<evidence type="ECO:0000313" key="12">
    <source>
        <dbReference type="Proteomes" id="UP001342418"/>
    </source>
</evidence>
<keyword evidence="2 9" id="KW-0813">Transport</keyword>
<feature type="transmembrane region" description="Helical" evidence="9">
    <location>
        <begin position="130"/>
        <end position="149"/>
    </location>
</feature>
<evidence type="ECO:0000256" key="5">
    <source>
        <dbReference type="ARBA" id="ARBA00022692"/>
    </source>
</evidence>
<keyword evidence="7 9" id="KW-0472">Membrane</keyword>
<evidence type="ECO:0000256" key="8">
    <source>
        <dbReference type="ARBA" id="ARBA00038436"/>
    </source>
</evidence>
<feature type="transmembrane region" description="Helical" evidence="9">
    <location>
        <begin position="97"/>
        <end position="118"/>
    </location>
</feature>
<evidence type="ECO:0000256" key="6">
    <source>
        <dbReference type="ARBA" id="ARBA00022989"/>
    </source>
</evidence>
<evidence type="ECO:0000313" key="11">
    <source>
        <dbReference type="EMBL" id="UUP19339.1"/>
    </source>
</evidence>
<proteinExistence type="inferred from homology"/>
<comment type="similarity">
    <text evidence="8 9">Belongs to the TRAP transporter small permease family.</text>
</comment>
<keyword evidence="6 9" id="KW-1133">Transmembrane helix</keyword>
<comment type="function">
    <text evidence="9">Part of the tripartite ATP-independent periplasmic (TRAP) transport system.</text>
</comment>
<keyword evidence="12" id="KW-1185">Reference proteome</keyword>
<evidence type="ECO:0000256" key="3">
    <source>
        <dbReference type="ARBA" id="ARBA00022475"/>
    </source>
</evidence>
<evidence type="ECO:0000256" key="9">
    <source>
        <dbReference type="RuleBase" id="RU369079"/>
    </source>
</evidence>
<sequence length="166" mass="18666">MKALSLLRAVERFTVVTIFLLMVALYFLNVLARQFGGTLASDLAWVEEAVRLMSLFLVFFAVGLALDDGRHVGVHTWRDRIAATTGLPLRKVIDATGLVFCIYLAWLGLQMTIFVHGMGQRSPTLNLPVFWMYLAPTIGFVLMALRYLLSLTGKIDRFARQEAENI</sequence>
<evidence type="ECO:0000256" key="1">
    <source>
        <dbReference type="ARBA" id="ARBA00004429"/>
    </source>
</evidence>
<dbReference type="EMBL" id="CP030941">
    <property type="protein sequence ID" value="UUP19339.1"/>
    <property type="molecule type" value="Genomic_DNA"/>
</dbReference>
<feature type="transmembrane region" description="Helical" evidence="9">
    <location>
        <begin position="12"/>
        <end position="29"/>
    </location>
</feature>
<dbReference type="Pfam" id="PF04290">
    <property type="entry name" value="DctQ"/>
    <property type="match status" value="1"/>
</dbReference>
<keyword evidence="3" id="KW-1003">Cell membrane</keyword>
<name>A0ABY5MMY5_9HYPH</name>
<evidence type="ECO:0000256" key="7">
    <source>
        <dbReference type="ARBA" id="ARBA00023136"/>
    </source>
</evidence>
<gene>
    <name evidence="11" type="ORF">NTH_03838</name>
</gene>
<keyword evidence="5 9" id="KW-0812">Transmembrane</keyword>
<dbReference type="PANTHER" id="PTHR35011:SF2">
    <property type="entry name" value="2,3-DIKETO-L-GULONATE TRAP TRANSPORTER SMALL PERMEASE PROTEIN YIAM"/>
    <property type="match status" value="1"/>
</dbReference>
<evidence type="ECO:0000256" key="2">
    <source>
        <dbReference type="ARBA" id="ARBA00022448"/>
    </source>
</evidence>
<feature type="domain" description="Tripartite ATP-independent periplasmic transporters DctQ component" evidence="10">
    <location>
        <begin position="22"/>
        <end position="152"/>
    </location>
</feature>
<organism evidence="11 12">
    <name type="scientific">Nitratireductor thuwali</name>
    <dbReference type="NCBI Taxonomy" id="2267699"/>
    <lineage>
        <taxon>Bacteria</taxon>
        <taxon>Pseudomonadati</taxon>
        <taxon>Pseudomonadota</taxon>
        <taxon>Alphaproteobacteria</taxon>
        <taxon>Hyphomicrobiales</taxon>
        <taxon>Phyllobacteriaceae</taxon>
        <taxon>Nitratireductor</taxon>
    </lineage>
</organism>
<dbReference type="RefSeq" id="WP_338531504.1">
    <property type="nucleotide sequence ID" value="NZ_CP030941.1"/>
</dbReference>
<evidence type="ECO:0000256" key="4">
    <source>
        <dbReference type="ARBA" id="ARBA00022519"/>
    </source>
</evidence>
<dbReference type="InterPro" id="IPR055348">
    <property type="entry name" value="DctQ"/>
</dbReference>
<protein>
    <recommendedName>
        <fullName evidence="9">TRAP transporter small permease protein</fullName>
    </recommendedName>
</protein>
<accession>A0ABY5MMY5</accession>
<dbReference type="InterPro" id="IPR007387">
    <property type="entry name" value="TRAP_DctQ"/>
</dbReference>